<dbReference type="InterPro" id="IPR041698">
    <property type="entry name" value="Methyltransf_25"/>
</dbReference>
<evidence type="ECO:0000313" key="2">
    <source>
        <dbReference type="EMBL" id="QCC51364.1"/>
    </source>
</evidence>
<evidence type="ECO:0000313" key="3">
    <source>
        <dbReference type="Proteomes" id="UP000296706"/>
    </source>
</evidence>
<evidence type="ECO:0000259" key="1">
    <source>
        <dbReference type="Pfam" id="PF13649"/>
    </source>
</evidence>
<keyword evidence="2" id="KW-0489">Methyltransferase</keyword>
<accession>A0A4D6HBA8</accession>
<proteinExistence type="predicted"/>
<dbReference type="GO" id="GO:0008168">
    <property type="term" value="F:methyltransferase activity"/>
    <property type="evidence" value="ECO:0007669"/>
    <property type="project" value="UniProtKB-KW"/>
</dbReference>
<dbReference type="Gene3D" id="3.40.50.150">
    <property type="entry name" value="Vaccinia Virus protein VP39"/>
    <property type="match status" value="1"/>
</dbReference>
<dbReference type="AlphaFoldDB" id="A0A4D6HBA8"/>
<keyword evidence="2" id="KW-0808">Transferase</keyword>
<dbReference type="InterPro" id="IPR029063">
    <property type="entry name" value="SAM-dependent_MTases_sf"/>
</dbReference>
<protein>
    <submittedName>
        <fullName evidence="2">Class I SAM-dependent methyltransferase</fullName>
    </submittedName>
</protein>
<dbReference type="RefSeq" id="WP_049995026.1">
    <property type="nucleotide sequence ID" value="NZ_CP031310.1"/>
</dbReference>
<dbReference type="CDD" id="cd02440">
    <property type="entry name" value="AdoMet_MTases"/>
    <property type="match status" value="1"/>
</dbReference>
<organism evidence="2 3">
    <name type="scientific">Halapricum salinum</name>
    <dbReference type="NCBI Taxonomy" id="1457250"/>
    <lineage>
        <taxon>Archaea</taxon>
        <taxon>Methanobacteriati</taxon>
        <taxon>Methanobacteriota</taxon>
        <taxon>Stenosarchaea group</taxon>
        <taxon>Halobacteria</taxon>
        <taxon>Halobacteriales</taxon>
        <taxon>Haloarculaceae</taxon>
        <taxon>Halapricum</taxon>
    </lineage>
</organism>
<sequence>MRTLRDVMDWLASAEMPVYATLYDELAPLYAFERERMRNYPAIAEFVVREVPEDARTVAVGACGPGLVLEALAERFETTVGFDLSPRMLALARERTDAPVVAADLRTTTAPEAFDVFTILGGSIAHLPVTDAGDTVPAVLESAYEGLRPGGTLLLDFMERGALESGHVASHTFDSDRFRVERTVVTTGEPEGQTGLGATGRYSFAYEITDSEREETARVGTTTPVREFSSGALLGAVLNAGFSEARLVTPPTHGAGIVARKHE</sequence>
<dbReference type="GeneID" id="39847986"/>
<dbReference type="SUPFAM" id="SSF53335">
    <property type="entry name" value="S-adenosyl-L-methionine-dependent methyltransferases"/>
    <property type="match status" value="1"/>
</dbReference>
<dbReference type="Pfam" id="PF13649">
    <property type="entry name" value="Methyltransf_25"/>
    <property type="match status" value="1"/>
</dbReference>
<dbReference type="OrthoDB" id="11691at2157"/>
<name>A0A4D6HBA8_9EURY</name>
<keyword evidence="3" id="KW-1185">Reference proteome</keyword>
<dbReference type="Proteomes" id="UP000296706">
    <property type="component" value="Chromosome"/>
</dbReference>
<feature type="domain" description="Methyltransferase" evidence="1">
    <location>
        <begin position="62"/>
        <end position="151"/>
    </location>
</feature>
<dbReference type="PANTHER" id="PTHR43464:SF92">
    <property type="entry name" value="SLR1071 PROTEIN"/>
    <property type="match status" value="1"/>
</dbReference>
<dbReference type="Gene3D" id="2.20.130.10">
    <property type="entry name" value="CAC2371-like domains"/>
    <property type="match status" value="1"/>
</dbReference>
<gene>
    <name evidence="2" type="ORF">DV733_08955</name>
</gene>
<dbReference type="STRING" id="1457250.GCA_000755225_01112"/>
<dbReference type="GO" id="GO:0032259">
    <property type="term" value="P:methylation"/>
    <property type="evidence" value="ECO:0007669"/>
    <property type="project" value="UniProtKB-KW"/>
</dbReference>
<reference evidence="2 3" key="1">
    <citation type="journal article" date="2019" name="Nat. Commun.">
        <title>A new type of DNA phosphorothioation-based antiviral system in archaea.</title>
        <authorList>
            <person name="Xiong L."/>
            <person name="Liu S."/>
            <person name="Chen S."/>
            <person name="Xiao Y."/>
            <person name="Zhu B."/>
            <person name="Gao Y."/>
            <person name="Zhang Y."/>
            <person name="Chen B."/>
            <person name="Luo J."/>
            <person name="Deng Z."/>
            <person name="Chen X."/>
            <person name="Wang L."/>
            <person name="Chen S."/>
        </authorList>
    </citation>
    <scope>NUCLEOTIDE SEQUENCE [LARGE SCALE GENOMIC DNA]</scope>
    <source>
        <strain evidence="2 3">CBA1105</strain>
    </source>
</reference>
<dbReference type="PANTHER" id="PTHR43464">
    <property type="entry name" value="METHYLTRANSFERASE"/>
    <property type="match status" value="1"/>
</dbReference>
<dbReference type="EMBL" id="CP031310">
    <property type="protein sequence ID" value="QCC51364.1"/>
    <property type="molecule type" value="Genomic_DNA"/>
</dbReference>
<dbReference type="KEGG" id="hsn:DV733_08955"/>